<keyword evidence="8" id="KW-1185">Reference proteome</keyword>
<dbReference type="SUPFAM" id="SSF46785">
    <property type="entry name" value="Winged helix' DNA-binding domain"/>
    <property type="match status" value="1"/>
</dbReference>
<dbReference type="PANTHER" id="PTHR34294">
    <property type="entry name" value="TRANSCRIPTIONAL REGULATOR-RELATED"/>
    <property type="match status" value="1"/>
</dbReference>
<evidence type="ECO:0000256" key="2">
    <source>
        <dbReference type="ARBA" id="ARBA00023015"/>
    </source>
</evidence>
<evidence type="ECO:0000313" key="7">
    <source>
        <dbReference type="EMBL" id="AGK98419.1"/>
    </source>
</evidence>
<dbReference type="InterPro" id="IPR007324">
    <property type="entry name" value="Sugar-bd_dom_put"/>
</dbReference>
<dbReference type="InterPro" id="IPR036390">
    <property type="entry name" value="WH_DNA-bd_sf"/>
</dbReference>
<dbReference type="GO" id="GO:0003677">
    <property type="term" value="F:DNA binding"/>
    <property type="evidence" value="ECO:0007669"/>
    <property type="project" value="UniProtKB-KW"/>
</dbReference>
<dbReference type="Gene3D" id="1.10.10.10">
    <property type="entry name" value="Winged helix-like DNA-binding domain superfamily/Winged helix DNA-binding domain"/>
    <property type="match status" value="1"/>
</dbReference>
<dbReference type="STRING" id="86416.Clopa_3637"/>
<protein>
    <submittedName>
        <fullName evidence="7">Transcriptional regulator with sigma factor-related N-terminal domain</fullName>
    </submittedName>
</protein>
<dbReference type="PATRIC" id="fig|86416.3.peg.3636"/>
<dbReference type="Pfam" id="PF04198">
    <property type="entry name" value="Sugar-bind"/>
    <property type="match status" value="1"/>
</dbReference>
<feature type="domain" description="Sugar-binding" evidence="5">
    <location>
        <begin position="90"/>
        <end position="338"/>
    </location>
</feature>
<dbReference type="AlphaFoldDB" id="R4KCZ2"/>
<name>R4KCZ2_CLOPA</name>
<sequence length="346" mass="38606">MQDILKLQQKIVPELMDLLEKRYNILRAIYYNQPVGRRILANHLEMGERVVRTEINFLKKQNLINISTPGMTVTSEGEEIIDRLKDFIHEIKGLSEIEEALKQTLRIKKVVIVPGDVEEDHTVMNELGRTAAQYVRGILKDNTIIAVTGGTTIKEVIDNLSYIPYFKNTIVVPARGAMERKVETEANTLAASLANKLGATYKLLNVPENLSDVAFSTILNEKSIKNVIDILHDANVVIYGIGRADEMSTRRGLSQEETNIILEKGSVGEAFGYYFNKRGEVVYSTPSIGLKIEDIRKLENLIAVAGGKSKADAIASVQLNNEKNILITDEGTAMEILNMANDNYDN</sequence>
<dbReference type="EMBL" id="CP003261">
    <property type="protein sequence ID" value="AGK98419.1"/>
    <property type="molecule type" value="Genomic_DNA"/>
</dbReference>
<dbReference type="InterPro" id="IPR037171">
    <property type="entry name" value="NagB/RpiA_transferase-like"/>
</dbReference>
<dbReference type="InterPro" id="IPR051054">
    <property type="entry name" value="SorC_transcr_regulators"/>
</dbReference>
<dbReference type="RefSeq" id="WP_015616702.1">
    <property type="nucleotide sequence ID" value="NC_021182.1"/>
</dbReference>
<dbReference type="InterPro" id="IPR048715">
    <property type="entry name" value="CggR_N"/>
</dbReference>
<accession>R4KCZ2</accession>
<evidence type="ECO:0000259" key="5">
    <source>
        <dbReference type="Pfam" id="PF04198"/>
    </source>
</evidence>
<evidence type="ECO:0000256" key="1">
    <source>
        <dbReference type="ARBA" id="ARBA00010466"/>
    </source>
</evidence>
<dbReference type="OrthoDB" id="9793820at2"/>
<comment type="similarity">
    <text evidence="1">Belongs to the SorC transcriptional regulatory family.</text>
</comment>
<dbReference type="Gene3D" id="3.40.50.1360">
    <property type="match status" value="1"/>
</dbReference>
<dbReference type="SUPFAM" id="SSF100950">
    <property type="entry name" value="NagB/RpiA/CoA transferase-like"/>
    <property type="match status" value="1"/>
</dbReference>
<organism evidence="7 8">
    <name type="scientific">Clostridium pasteurianum BC1</name>
    <dbReference type="NCBI Taxonomy" id="86416"/>
    <lineage>
        <taxon>Bacteria</taxon>
        <taxon>Bacillati</taxon>
        <taxon>Bacillota</taxon>
        <taxon>Clostridia</taxon>
        <taxon>Eubacteriales</taxon>
        <taxon>Clostridiaceae</taxon>
        <taxon>Clostridium</taxon>
    </lineage>
</organism>
<keyword evidence="2" id="KW-0805">Transcription regulation</keyword>
<dbReference type="GO" id="GO:0030246">
    <property type="term" value="F:carbohydrate binding"/>
    <property type="evidence" value="ECO:0007669"/>
    <property type="project" value="InterPro"/>
</dbReference>
<dbReference type="HOGENOM" id="CLU_054506_2_0_9"/>
<evidence type="ECO:0000256" key="3">
    <source>
        <dbReference type="ARBA" id="ARBA00023125"/>
    </source>
</evidence>
<evidence type="ECO:0000259" key="6">
    <source>
        <dbReference type="Pfam" id="PF21715"/>
    </source>
</evidence>
<keyword evidence="4" id="KW-0804">Transcription</keyword>
<proteinExistence type="inferred from homology"/>
<dbReference type="Proteomes" id="UP000013523">
    <property type="component" value="Chromosome"/>
</dbReference>
<dbReference type="PANTHER" id="PTHR34294:SF5">
    <property type="entry name" value="CENTRAL GLYCOLYTIC GENES REGULATOR"/>
    <property type="match status" value="1"/>
</dbReference>
<reference evidence="7 8" key="1">
    <citation type="submission" date="2012-01" db="EMBL/GenBank/DDBJ databases">
        <title>Complete sequence of chromosome of Clostridium pasteurianum BC1.</title>
        <authorList>
            <consortium name="US DOE Joint Genome Institute"/>
            <person name="Lucas S."/>
            <person name="Han J."/>
            <person name="Lapidus A."/>
            <person name="Cheng J.-F."/>
            <person name="Goodwin L."/>
            <person name="Pitluck S."/>
            <person name="Peters L."/>
            <person name="Mikhailova N."/>
            <person name="Teshima H."/>
            <person name="Detter J.C."/>
            <person name="Han C."/>
            <person name="Tapia R."/>
            <person name="Land M."/>
            <person name="Hauser L."/>
            <person name="Kyrpides N."/>
            <person name="Ivanova N."/>
            <person name="Pagani I."/>
            <person name="Dunn J."/>
            <person name="Taghavi S."/>
            <person name="Francis A."/>
            <person name="van der Lelie D."/>
            <person name="Woyke T."/>
        </authorList>
    </citation>
    <scope>NUCLEOTIDE SEQUENCE [LARGE SCALE GENOMIC DNA]</scope>
    <source>
        <strain evidence="7 8">BC1</strain>
    </source>
</reference>
<feature type="domain" description="CggR N-terminal DNA binding" evidence="6">
    <location>
        <begin position="19"/>
        <end position="88"/>
    </location>
</feature>
<gene>
    <name evidence="7" type="ORF">Clopa_3637</name>
</gene>
<dbReference type="InterPro" id="IPR036388">
    <property type="entry name" value="WH-like_DNA-bd_sf"/>
</dbReference>
<keyword evidence="3" id="KW-0238">DNA-binding</keyword>
<dbReference type="eggNOG" id="COG2390">
    <property type="taxonomic scope" value="Bacteria"/>
</dbReference>
<evidence type="ECO:0000256" key="4">
    <source>
        <dbReference type="ARBA" id="ARBA00023163"/>
    </source>
</evidence>
<dbReference type="Pfam" id="PF21715">
    <property type="entry name" value="CggR_N"/>
    <property type="match status" value="1"/>
</dbReference>
<evidence type="ECO:0000313" key="8">
    <source>
        <dbReference type="Proteomes" id="UP000013523"/>
    </source>
</evidence>
<dbReference type="KEGG" id="cpas:Clopa_3637"/>